<dbReference type="GeneID" id="87879736"/>
<organism evidence="2 3">
    <name type="scientific">Neurospora hispaniola</name>
    <dbReference type="NCBI Taxonomy" id="588809"/>
    <lineage>
        <taxon>Eukaryota</taxon>
        <taxon>Fungi</taxon>
        <taxon>Dikarya</taxon>
        <taxon>Ascomycota</taxon>
        <taxon>Pezizomycotina</taxon>
        <taxon>Sordariomycetes</taxon>
        <taxon>Sordariomycetidae</taxon>
        <taxon>Sordariales</taxon>
        <taxon>Sordariaceae</taxon>
        <taxon>Neurospora</taxon>
    </lineage>
</organism>
<evidence type="ECO:0008006" key="4">
    <source>
        <dbReference type="Google" id="ProtNLM"/>
    </source>
</evidence>
<dbReference type="EMBL" id="JAULSX010000002">
    <property type="protein sequence ID" value="KAK3498021.1"/>
    <property type="molecule type" value="Genomic_DNA"/>
</dbReference>
<proteinExistence type="predicted"/>
<keyword evidence="1" id="KW-0812">Transmembrane</keyword>
<sequence>MEECQLSSIDGSVESDDNLVVNGGGGRQAFFHFFFIFFFIFFFSFLPSFLSSTFSVLYYFLMFYLYLYFLPFFSPSSFLGLTLNSRRHNLPLDLSKSLLPKSSPKLICVATPLLVFVKSFYYS</sequence>
<accession>A0AAJ0MUV8</accession>
<evidence type="ECO:0000256" key="1">
    <source>
        <dbReference type="SAM" id="Phobius"/>
    </source>
</evidence>
<keyword evidence="1" id="KW-1133">Transmembrane helix</keyword>
<feature type="transmembrane region" description="Helical" evidence="1">
    <location>
        <begin position="29"/>
        <end position="50"/>
    </location>
</feature>
<gene>
    <name evidence="2" type="ORF">B0T23DRAFT_99402</name>
</gene>
<keyword evidence="3" id="KW-1185">Reference proteome</keyword>
<evidence type="ECO:0000313" key="2">
    <source>
        <dbReference type="EMBL" id="KAK3498021.1"/>
    </source>
</evidence>
<reference evidence="2 3" key="1">
    <citation type="journal article" date="2023" name="Mol. Phylogenet. Evol.">
        <title>Genome-scale phylogeny and comparative genomics of the fungal order Sordariales.</title>
        <authorList>
            <person name="Hensen N."/>
            <person name="Bonometti L."/>
            <person name="Westerberg I."/>
            <person name="Brannstrom I.O."/>
            <person name="Guillou S."/>
            <person name="Cros-Aarteil S."/>
            <person name="Calhoun S."/>
            <person name="Haridas S."/>
            <person name="Kuo A."/>
            <person name="Mondo S."/>
            <person name="Pangilinan J."/>
            <person name="Riley R."/>
            <person name="LaButti K."/>
            <person name="Andreopoulos B."/>
            <person name="Lipzen A."/>
            <person name="Chen C."/>
            <person name="Yan M."/>
            <person name="Daum C."/>
            <person name="Ng V."/>
            <person name="Clum A."/>
            <person name="Steindorff A."/>
            <person name="Ohm R.A."/>
            <person name="Martin F."/>
            <person name="Silar P."/>
            <person name="Natvig D.O."/>
            <person name="Lalanne C."/>
            <person name="Gautier V."/>
            <person name="Ament-Velasquez S.L."/>
            <person name="Kruys A."/>
            <person name="Hutchinson M.I."/>
            <person name="Powell A.J."/>
            <person name="Barry K."/>
            <person name="Miller A.N."/>
            <person name="Grigoriev I.V."/>
            <person name="Debuchy R."/>
            <person name="Gladieux P."/>
            <person name="Hiltunen Thoren M."/>
            <person name="Johannesson H."/>
        </authorList>
    </citation>
    <scope>NUCLEOTIDE SEQUENCE [LARGE SCALE GENOMIC DNA]</scope>
    <source>
        <strain evidence="2 3">FGSC 10403</strain>
    </source>
</reference>
<feature type="transmembrane region" description="Helical" evidence="1">
    <location>
        <begin position="56"/>
        <end position="83"/>
    </location>
</feature>
<protein>
    <recommendedName>
        <fullName evidence="4">Transmembrane protein</fullName>
    </recommendedName>
</protein>
<dbReference type="AlphaFoldDB" id="A0AAJ0MUV8"/>
<dbReference type="Proteomes" id="UP001285908">
    <property type="component" value="Unassembled WGS sequence"/>
</dbReference>
<name>A0AAJ0MUV8_9PEZI</name>
<dbReference type="RefSeq" id="XP_062696285.1">
    <property type="nucleotide sequence ID" value="XM_062842114.1"/>
</dbReference>
<evidence type="ECO:0000313" key="3">
    <source>
        <dbReference type="Proteomes" id="UP001285908"/>
    </source>
</evidence>
<keyword evidence="1" id="KW-0472">Membrane</keyword>
<comment type="caution">
    <text evidence="2">The sequence shown here is derived from an EMBL/GenBank/DDBJ whole genome shotgun (WGS) entry which is preliminary data.</text>
</comment>